<feature type="active site" evidence="13">
    <location>
        <position position="182"/>
    </location>
</feature>
<keyword evidence="12" id="KW-0963">Cytoplasm</keyword>
<dbReference type="SUPFAM" id="SSF56059">
    <property type="entry name" value="Glutathione synthetase ATP-binding domain-like"/>
    <property type="match status" value="1"/>
</dbReference>
<dbReference type="Pfam" id="PF01820">
    <property type="entry name" value="Dala_Dala_lig_N"/>
    <property type="match status" value="1"/>
</dbReference>
<evidence type="ECO:0000256" key="5">
    <source>
        <dbReference type="ARBA" id="ARBA00022741"/>
    </source>
</evidence>
<comment type="pathway">
    <text evidence="12">Cell wall biogenesis; peptidoglycan biosynthesis.</text>
</comment>
<dbReference type="PANTHER" id="PTHR23132">
    <property type="entry name" value="D-ALANINE--D-ALANINE LIGASE"/>
    <property type="match status" value="1"/>
</dbReference>
<dbReference type="EC" id="6.3.2.4" evidence="12"/>
<dbReference type="eggNOG" id="COG1181">
    <property type="taxonomic scope" value="Bacteria"/>
</dbReference>
<name>R2VCK4_9ENTE</name>
<dbReference type="InterPro" id="IPR005905">
    <property type="entry name" value="D_ala_D_ala"/>
</dbReference>
<reference evidence="18 20" key="2">
    <citation type="submission" date="2013-03" db="EMBL/GenBank/DDBJ databases">
        <title>The Genome Sequence of Enterococcus gilvus ATCC BAA-350 (PacBio/Illumina hybrid assembly).</title>
        <authorList>
            <consortium name="The Broad Institute Genomics Platform"/>
            <consortium name="The Broad Institute Genome Sequencing Center for Infectious Disease"/>
            <person name="Earl A."/>
            <person name="Russ C."/>
            <person name="Gilmore M."/>
            <person name="Surin D."/>
            <person name="Walker B."/>
            <person name="Young S."/>
            <person name="Zeng Q."/>
            <person name="Gargeya S."/>
            <person name="Fitzgerald M."/>
            <person name="Haas B."/>
            <person name="Abouelleil A."/>
            <person name="Allen A.W."/>
            <person name="Alvarado L."/>
            <person name="Arachchi H.M."/>
            <person name="Berlin A.M."/>
            <person name="Chapman S.B."/>
            <person name="Gainer-Dewar J."/>
            <person name="Goldberg J."/>
            <person name="Griggs A."/>
            <person name="Gujja S."/>
            <person name="Hansen M."/>
            <person name="Howarth C."/>
            <person name="Imamovic A."/>
            <person name="Ireland A."/>
            <person name="Larimer J."/>
            <person name="McCowan C."/>
            <person name="Murphy C."/>
            <person name="Pearson M."/>
            <person name="Poon T.W."/>
            <person name="Priest M."/>
            <person name="Roberts A."/>
            <person name="Saif S."/>
            <person name="Shea T."/>
            <person name="Sisk P."/>
            <person name="Sykes S."/>
            <person name="Wortman J."/>
            <person name="Nusbaum C."/>
            <person name="Birren B."/>
        </authorList>
    </citation>
    <scope>NUCLEOTIDE SEQUENCE [LARGE SCALE GENOMIC DNA]</scope>
    <source>
        <strain evidence="18 20">ATCC BAA-350</strain>
    </source>
</reference>
<evidence type="ECO:0000313" key="19">
    <source>
        <dbReference type="Proteomes" id="UP000013750"/>
    </source>
</evidence>
<evidence type="ECO:0000256" key="10">
    <source>
        <dbReference type="ARBA" id="ARBA00023211"/>
    </source>
</evidence>
<dbReference type="RefSeq" id="WP_010780996.1">
    <property type="nucleotide sequence ID" value="NZ_ASWH01000001.1"/>
</dbReference>
<dbReference type="InterPro" id="IPR011127">
    <property type="entry name" value="Dala_Dala_lig_N"/>
</dbReference>
<organism evidence="17 19">
    <name type="scientific">Enterococcus gilvus ATCC BAA-350</name>
    <dbReference type="NCBI Taxonomy" id="1158614"/>
    <lineage>
        <taxon>Bacteria</taxon>
        <taxon>Bacillati</taxon>
        <taxon>Bacillota</taxon>
        <taxon>Bacilli</taxon>
        <taxon>Lactobacillales</taxon>
        <taxon>Enterococcaceae</taxon>
        <taxon>Enterococcus</taxon>
    </lineage>
</organism>
<evidence type="ECO:0000256" key="15">
    <source>
        <dbReference type="PROSITE-ProRule" id="PRU00409"/>
    </source>
</evidence>
<dbReference type="HAMAP" id="MF_00047">
    <property type="entry name" value="Dala_Dala_lig"/>
    <property type="match status" value="1"/>
</dbReference>
<dbReference type="AlphaFoldDB" id="R2VCK4"/>
<feature type="domain" description="ATP-grasp" evidence="16">
    <location>
        <begin position="137"/>
        <end position="338"/>
    </location>
</feature>
<dbReference type="HOGENOM" id="CLU_039268_0_0_9"/>
<evidence type="ECO:0000256" key="14">
    <source>
        <dbReference type="PIRSR" id="PIRSR039102-3"/>
    </source>
</evidence>
<dbReference type="Gene3D" id="3.40.50.20">
    <property type="match status" value="1"/>
</dbReference>
<evidence type="ECO:0000313" key="20">
    <source>
        <dbReference type="Proteomes" id="UP000014160"/>
    </source>
</evidence>
<keyword evidence="9 12" id="KW-0573">Peptidoglycan synthesis</keyword>
<dbReference type="Pfam" id="PF07478">
    <property type="entry name" value="Dala_Dala_lig_C"/>
    <property type="match status" value="1"/>
</dbReference>
<evidence type="ECO:0000256" key="6">
    <source>
        <dbReference type="ARBA" id="ARBA00022840"/>
    </source>
</evidence>
<dbReference type="Gene3D" id="3.30.1490.20">
    <property type="entry name" value="ATP-grasp fold, A domain"/>
    <property type="match status" value="1"/>
</dbReference>
<dbReference type="Gene3D" id="3.30.470.20">
    <property type="entry name" value="ATP-grasp fold, B domain"/>
    <property type="match status" value="1"/>
</dbReference>
<dbReference type="InterPro" id="IPR011095">
    <property type="entry name" value="Dala_Dala_lig_C"/>
</dbReference>
<dbReference type="NCBIfam" id="NF002528">
    <property type="entry name" value="PRK01966.1-4"/>
    <property type="match status" value="1"/>
</dbReference>
<proteinExistence type="inferred from homology"/>
<dbReference type="GO" id="GO:0008360">
    <property type="term" value="P:regulation of cell shape"/>
    <property type="evidence" value="ECO:0007669"/>
    <property type="project" value="UniProtKB-KW"/>
</dbReference>
<dbReference type="OrthoDB" id="9813261at2"/>
<dbReference type="InterPro" id="IPR058167">
    <property type="entry name" value="VanC1/2"/>
</dbReference>
<dbReference type="PROSITE" id="PS00844">
    <property type="entry name" value="DALA_DALA_LIGASE_2"/>
    <property type="match status" value="1"/>
</dbReference>
<gene>
    <name evidence="12" type="primary">ddl</name>
    <name evidence="18" type="ORF">I592_01343</name>
    <name evidence="17" type="ORF">UKC_02623</name>
</gene>
<comment type="caution">
    <text evidence="17">The sequence shown here is derived from an EMBL/GenBank/DDBJ whole genome shotgun (WGS) entry which is preliminary data.</text>
</comment>
<dbReference type="Proteomes" id="UP000014160">
    <property type="component" value="Unassembled WGS sequence"/>
</dbReference>
<dbReference type="GO" id="GO:0008716">
    <property type="term" value="F:D-alanine-D-alanine ligase activity"/>
    <property type="evidence" value="ECO:0007669"/>
    <property type="project" value="UniProtKB-UniRule"/>
</dbReference>
<comment type="cofactor">
    <cofactor evidence="1">
        <name>Mn(2+)</name>
        <dbReference type="ChEBI" id="CHEBI:29035"/>
    </cofactor>
</comment>
<keyword evidence="6 15" id="KW-0067">ATP-binding</keyword>
<evidence type="ECO:0000313" key="18">
    <source>
        <dbReference type="EMBL" id="EOW82042.1"/>
    </source>
</evidence>
<evidence type="ECO:0000256" key="7">
    <source>
        <dbReference type="ARBA" id="ARBA00022842"/>
    </source>
</evidence>
<evidence type="ECO:0000313" key="17">
    <source>
        <dbReference type="EMBL" id="EOI55415.1"/>
    </source>
</evidence>
<reference evidence="17 19" key="1">
    <citation type="submission" date="2013-02" db="EMBL/GenBank/DDBJ databases">
        <title>The Genome Sequence of Enterococcus gilvus ATCC BAA-350.</title>
        <authorList>
            <consortium name="The Broad Institute Genome Sequencing Platform"/>
            <consortium name="The Broad Institute Genome Sequencing Center for Infectious Disease"/>
            <person name="Earl A.M."/>
            <person name="Gilmore M.S."/>
            <person name="Lebreton F."/>
            <person name="Walker B."/>
            <person name="Young S.K."/>
            <person name="Zeng Q."/>
            <person name="Gargeya S."/>
            <person name="Fitzgerald M."/>
            <person name="Haas B."/>
            <person name="Abouelleil A."/>
            <person name="Alvarado L."/>
            <person name="Arachchi H.M."/>
            <person name="Berlin A.M."/>
            <person name="Chapman S.B."/>
            <person name="Dewar J."/>
            <person name="Goldberg J."/>
            <person name="Griggs A."/>
            <person name="Gujja S."/>
            <person name="Hansen M."/>
            <person name="Howarth C."/>
            <person name="Imamovic A."/>
            <person name="Larimer J."/>
            <person name="McCowan C."/>
            <person name="Murphy C."/>
            <person name="Neiman D."/>
            <person name="Pearson M."/>
            <person name="Priest M."/>
            <person name="Roberts A."/>
            <person name="Saif S."/>
            <person name="Shea T."/>
            <person name="Sisk P."/>
            <person name="Sykes S."/>
            <person name="Wortman J."/>
            <person name="Nusbaum C."/>
            <person name="Birren B."/>
        </authorList>
    </citation>
    <scope>NUCLEOTIDE SEQUENCE [LARGE SCALE GENOMIC DNA]</scope>
    <source>
        <strain evidence="17 19">ATCC BAA-350</strain>
    </source>
</reference>
<dbReference type="NCBIfam" id="TIGR01205">
    <property type="entry name" value="D_ala_D_alaTIGR"/>
    <property type="match status" value="1"/>
</dbReference>
<dbReference type="PROSITE" id="PS50975">
    <property type="entry name" value="ATP_GRASP"/>
    <property type="match status" value="1"/>
</dbReference>
<dbReference type="PATRIC" id="fig|1158614.3.peg.2615"/>
<evidence type="ECO:0000256" key="11">
    <source>
        <dbReference type="ARBA" id="ARBA00023316"/>
    </source>
</evidence>
<comment type="catalytic activity">
    <reaction evidence="12">
        <text>2 D-alanine + ATP = D-alanyl-D-alanine + ADP + phosphate + H(+)</text>
        <dbReference type="Rhea" id="RHEA:11224"/>
        <dbReference type="ChEBI" id="CHEBI:15378"/>
        <dbReference type="ChEBI" id="CHEBI:30616"/>
        <dbReference type="ChEBI" id="CHEBI:43474"/>
        <dbReference type="ChEBI" id="CHEBI:57416"/>
        <dbReference type="ChEBI" id="CHEBI:57822"/>
        <dbReference type="ChEBI" id="CHEBI:456216"/>
        <dbReference type="EC" id="6.3.2.4"/>
    </reaction>
</comment>
<dbReference type="InterPro" id="IPR000291">
    <property type="entry name" value="D-Ala_lig_Van_CS"/>
</dbReference>
<dbReference type="GO" id="GO:0005524">
    <property type="term" value="F:ATP binding"/>
    <property type="evidence" value="ECO:0007669"/>
    <property type="project" value="UniProtKB-UniRule"/>
</dbReference>
<feature type="binding site" evidence="14">
    <location>
        <position position="292"/>
    </location>
    <ligand>
        <name>Mg(2+)</name>
        <dbReference type="ChEBI" id="CHEBI:18420"/>
        <label>1</label>
    </ligand>
</feature>
<evidence type="ECO:0000256" key="9">
    <source>
        <dbReference type="ARBA" id="ARBA00022984"/>
    </source>
</evidence>
<keyword evidence="5 15" id="KW-0547">Nucleotide-binding</keyword>
<feature type="active site" evidence="13">
    <location>
        <position position="14"/>
    </location>
</feature>
<evidence type="ECO:0000256" key="13">
    <source>
        <dbReference type="PIRSR" id="PIRSR039102-1"/>
    </source>
</evidence>
<comment type="cofactor">
    <cofactor evidence="14">
        <name>Mg(2+)</name>
        <dbReference type="ChEBI" id="CHEBI:18420"/>
    </cofactor>
    <cofactor evidence="14">
        <name>Mn(2+)</name>
        <dbReference type="ChEBI" id="CHEBI:29035"/>
    </cofactor>
    <text evidence="14">Binds 2 magnesium or manganese ions per subunit.</text>
</comment>
<feature type="active site" evidence="13">
    <location>
        <position position="316"/>
    </location>
</feature>
<dbReference type="GO" id="GO:0071555">
    <property type="term" value="P:cell wall organization"/>
    <property type="evidence" value="ECO:0007669"/>
    <property type="project" value="UniProtKB-KW"/>
</dbReference>
<dbReference type="GO" id="GO:0046872">
    <property type="term" value="F:metal ion binding"/>
    <property type="evidence" value="ECO:0007669"/>
    <property type="project" value="UniProtKB-KW"/>
</dbReference>
<keyword evidence="3 12" id="KW-0436">Ligase</keyword>
<dbReference type="InterPro" id="IPR011761">
    <property type="entry name" value="ATP-grasp"/>
</dbReference>
<feature type="binding site" evidence="14">
    <location>
        <position position="307"/>
    </location>
    <ligand>
        <name>Mg(2+)</name>
        <dbReference type="ChEBI" id="CHEBI:18420"/>
        <label>2</label>
    </ligand>
</feature>
<evidence type="ECO:0000256" key="2">
    <source>
        <dbReference type="ARBA" id="ARBA00010871"/>
    </source>
</evidence>
<dbReference type="PIRSF" id="PIRSF039102">
    <property type="entry name" value="Ddl/VanB"/>
    <property type="match status" value="1"/>
</dbReference>
<dbReference type="PROSITE" id="PS00843">
    <property type="entry name" value="DALA_DALA_LIGASE_1"/>
    <property type="match status" value="1"/>
</dbReference>
<dbReference type="InterPro" id="IPR013815">
    <property type="entry name" value="ATP_grasp_subdomain_1"/>
</dbReference>
<dbReference type="PANTHER" id="PTHR23132:SF25">
    <property type="entry name" value="D-ALANINE--D-ALANINE LIGASE A"/>
    <property type="match status" value="1"/>
</dbReference>
<dbReference type="EMBL" id="AJDQ01000008">
    <property type="protein sequence ID" value="EOI55415.1"/>
    <property type="molecule type" value="Genomic_DNA"/>
</dbReference>
<evidence type="ECO:0000256" key="1">
    <source>
        <dbReference type="ARBA" id="ARBA00001936"/>
    </source>
</evidence>
<keyword evidence="7 14" id="KW-0460">Magnesium</keyword>
<accession>R2VCK4</accession>
<evidence type="ECO:0000256" key="3">
    <source>
        <dbReference type="ARBA" id="ARBA00022598"/>
    </source>
</evidence>
<dbReference type="Proteomes" id="UP000013750">
    <property type="component" value="Unassembled WGS sequence"/>
</dbReference>
<dbReference type="GO" id="GO:0005829">
    <property type="term" value="C:cytosol"/>
    <property type="evidence" value="ECO:0007669"/>
    <property type="project" value="TreeGrafter"/>
</dbReference>
<evidence type="ECO:0000256" key="12">
    <source>
        <dbReference type="HAMAP-Rule" id="MF_00047"/>
    </source>
</evidence>
<keyword evidence="4 14" id="KW-0479">Metal-binding</keyword>
<feature type="binding site" evidence="14">
    <location>
        <position position="305"/>
    </location>
    <ligand>
        <name>Mg(2+)</name>
        <dbReference type="ChEBI" id="CHEBI:18420"/>
        <label>1</label>
    </ligand>
</feature>
<evidence type="ECO:0000259" key="16">
    <source>
        <dbReference type="PROSITE" id="PS50975"/>
    </source>
</evidence>
<dbReference type="EMBL" id="ASWH01000001">
    <property type="protein sequence ID" value="EOW82042.1"/>
    <property type="molecule type" value="Genomic_DNA"/>
</dbReference>
<evidence type="ECO:0000256" key="8">
    <source>
        <dbReference type="ARBA" id="ARBA00022960"/>
    </source>
</evidence>
<protein>
    <recommendedName>
        <fullName evidence="12">D-alanine--D-alanine ligase</fullName>
        <ecNumber evidence="12">6.3.2.4</ecNumber>
    </recommendedName>
    <alternativeName>
        <fullName evidence="12">D-Ala-D-Ala ligase</fullName>
    </alternativeName>
    <alternativeName>
        <fullName evidence="12">D-alanylalanine synthetase</fullName>
    </alternativeName>
</protein>
<keyword evidence="10 14" id="KW-0464">Manganese</keyword>
<comment type="function">
    <text evidence="12">Cell wall formation.</text>
</comment>
<dbReference type="SUPFAM" id="SSF52440">
    <property type="entry name" value="PreATP-grasp domain"/>
    <property type="match status" value="1"/>
</dbReference>
<dbReference type="InterPro" id="IPR016185">
    <property type="entry name" value="PreATP-grasp_dom_sf"/>
</dbReference>
<keyword evidence="20" id="KW-1185">Reference proteome</keyword>
<dbReference type="NCBIfam" id="NF000207">
    <property type="entry name" value="D_ala_D_ser"/>
    <property type="match status" value="1"/>
</dbReference>
<dbReference type="UniPathway" id="UPA00219"/>
<feature type="binding site" evidence="14">
    <location>
        <position position="305"/>
    </location>
    <ligand>
        <name>Mg(2+)</name>
        <dbReference type="ChEBI" id="CHEBI:18420"/>
        <label>2</label>
    </ligand>
</feature>
<comment type="subcellular location">
    <subcellularLocation>
        <location evidence="12">Cytoplasm</location>
    </subcellularLocation>
</comment>
<keyword evidence="11 12" id="KW-0961">Cell wall biogenesis/degradation</keyword>
<dbReference type="GO" id="GO:0009252">
    <property type="term" value="P:peptidoglycan biosynthetic process"/>
    <property type="evidence" value="ECO:0007669"/>
    <property type="project" value="UniProtKB-UniRule"/>
</dbReference>
<comment type="similarity">
    <text evidence="2 12">Belongs to the D-alanine--D-alanine ligase family.</text>
</comment>
<evidence type="ECO:0000256" key="4">
    <source>
        <dbReference type="ARBA" id="ARBA00022723"/>
    </source>
</evidence>
<keyword evidence="8 12" id="KW-0133">Cell shape</keyword>
<sequence length="356" mass="39545">MKKIALIFGGTSTEHEVSLVSAASVLETMETMDFEIFKIGISKTGKWYLTNSNSEDIQDDRWMEQSLIQEVVPCFNGKGFWLKEDQKFLKPDISFPILHGGNGEDGVMQGVFEMMEIPYTGCGLSASSICMNKWLLHQFAKNIGINSTPTILLNSSKEEGKAEDFVRLHGFPIFVKPNEGGSSKGISRVTEKEDLRTAIEEAFSFGNKVILQKAVVGTEIGCGILGNVDLIVGECDEISLEEGFFDYVEKYQLLTAKINVPASIPETISEDIKLQAQILYRFLGCKGLARIDFFLTENGEILLNEVNTLPGFTAHSRFPGMLGAVGLTYGDIIQKLFELAEENYEERRLITTSESK</sequence>